<feature type="domain" description="Ribosomal eL28/Mak16" evidence="6">
    <location>
        <begin position="5"/>
        <end position="123"/>
    </location>
</feature>
<proteinExistence type="evidence at transcript level"/>
<organism evidence="7">
    <name type="scientific">Phoronis muelleri</name>
    <dbReference type="NCBI Taxonomy" id="478209"/>
    <lineage>
        <taxon>Eukaryota</taxon>
        <taxon>Metazoa</taxon>
        <taxon>Spiralia</taxon>
        <taxon>Lophotrochozoa</taxon>
        <taxon>Phoronida</taxon>
        <taxon>Phoronidae</taxon>
        <taxon>Phoronis</taxon>
    </lineage>
</organism>
<evidence type="ECO:0000256" key="1">
    <source>
        <dbReference type="ARBA" id="ARBA00007926"/>
    </source>
</evidence>
<keyword evidence="3" id="KW-0687">Ribonucleoprotein</keyword>
<sequence>MSADLQWLIVRNNSAFTLKNRLGANITFNREANNLKGVNSFRYSGLVQQKTVSVEPCADGKGVALVTRKTNSWRKPAKSLGRVELKKGSRRALNTIRKTLGKSRYRKDLKMAALKRASILLRSQKPVVAKAGRKK</sequence>
<comment type="similarity">
    <text evidence="1">Belongs to the eukaryotic ribosomal protein eL28 family.</text>
</comment>
<dbReference type="GO" id="GO:1990904">
    <property type="term" value="C:ribonucleoprotein complex"/>
    <property type="evidence" value="ECO:0007669"/>
    <property type="project" value="UniProtKB-KW"/>
</dbReference>
<dbReference type="InterPro" id="IPR029004">
    <property type="entry name" value="Ribosomal_eL28/Mak16"/>
</dbReference>
<evidence type="ECO:0000256" key="4">
    <source>
        <dbReference type="ARBA" id="ARBA00035223"/>
    </source>
</evidence>
<dbReference type="Pfam" id="PF01778">
    <property type="entry name" value="Ribosomal_L28e"/>
    <property type="match status" value="1"/>
</dbReference>
<accession>B2YI46</accession>
<evidence type="ECO:0000313" key="7">
    <source>
        <dbReference type="EMBL" id="ACD65177.1"/>
    </source>
</evidence>
<keyword evidence="2 7" id="KW-0689">Ribosomal protein</keyword>
<reference evidence="7" key="1">
    <citation type="journal article" date="2008" name="Proc. R. Soc. B">
        <title>Phylogenomic analyses of lophophorates (brachiopods, phoronids and bryozoans) confirm the Lophotrochozoa concept.</title>
        <authorList>
            <person name="Helmkampf M."/>
            <person name="Bruchhaus I."/>
            <person name="Hausdorf B."/>
        </authorList>
    </citation>
    <scope>NUCLEOTIDE SEQUENCE</scope>
</reference>
<evidence type="ECO:0000256" key="2">
    <source>
        <dbReference type="ARBA" id="ARBA00022980"/>
    </source>
</evidence>
<evidence type="ECO:0000256" key="5">
    <source>
        <dbReference type="ARBA" id="ARBA00035330"/>
    </source>
</evidence>
<dbReference type="GO" id="GO:0003735">
    <property type="term" value="F:structural constituent of ribosome"/>
    <property type="evidence" value="ECO:0007669"/>
    <property type="project" value="InterPro"/>
</dbReference>
<dbReference type="Gene3D" id="3.30.390.110">
    <property type="match status" value="1"/>
</dbReference>
<evidence type="ECO:0000259" key="6">
    <source>
        <dbReference type="Pfam" id="PF01778"/>
    </source>
</evidence>
<protein>
    <recommendedName>
        <fullName evidence="4">Large ribosomal subunit protein eL28</fullName>
    </recommendedName>
    <alternativeName>
        <fullName evidence="5">60S ribosomal protein L28</fullName>
    </alternativeName>
</protein>
<dbReference type="GO" id="GO:0006412">
    <property type="term" value="P:translation"/>
    <property type="evidence" value="ECO:0007669"/>
    <property type="project" value="InterPro"/>
</dbReference>
<dbReference type="FunFam" id="3.30.390.110:FF:000002">
    <property type="entry name" value="60S ribosomal protein L28"/>
    <property type="match status" value="1"/>
</dbReference>
<dbReference type="PANTHER" id="PTHR10544">
    <property type="entry name" value="60S RIBOSOMAL PROTEIN L28"/>
    <property type="match status" value="1"/>
</dbReference>
<dbReference type="AlphaFoldDB" id="B2YI46"/>
<name>B2YI46_9BILA</name>
<dbReference type="GO" id="GO:0005840">
    <property type="term" value="C:ribosome"/>
    <property type="evidence" value="ECO:0007669"/>
    <property type="project" value="UniProtKB-KW"/>
</dbReference>
<dbReference type="InterPro" id="IPR002672">
    <property type="entry name" value="Ribosomal_eL28"/>
</dbReference>
<evidence type="ECO:0000256" key="3">
    <source>
        <dbReference type="ARBA" id="ARBA00023274"/>
    </source>
</evidence>
<dbReference type="EMBL" id="EU558374">
    <property type="protein sequence ID" value="ACD65177.1"/>
    <property type="molecule type" value="mRNA"/>
</dbReference>